<dbReference type="eggNOG" id="COG1360">
    <property type="taxonomic scope" value="Bacteria"/>
</dbReference>
<evidence type="ECO:0000313" key="10">
    <source>
        <dbReference type="EMBL" id="EPX78031.1"/>
    </source>
</evidence>
<evidence type="ECO:0000256" key="4">
    <source>
        <dbReference type="ARBA" id="ARBA00022692"/>
    </source>
</evidence>
<dbReference type="InterPro" id="IPR036737">
    <property type="entry name" value="OmpA-like_sf"/>
</dbReference>
<keyword evidence="3" id="KW-1003">Cell membrane</keyword>
<feature type="compositionally biased region" description="Acidic residues" evidence="8">
    <location>
        <begin position="62"/>
        <end position="78"/>
    </location>
</feature>
<protein>
    <submittedName>
        <fullName evidence="10">Flagellar motor rotation protein MotB</fullName>
    </submittedName>
</protein>
<dbReference type="CDD" id="cd07185">
    <property type="entry name" value="OmpA_C-like"/>
    <property type="match status" value="1"/>
</dbReference>
<evidence type="ECO:0000256" key="7">
    <source>
        <dbReference type="PROSITE-ProRule" id="PRU00473"/>
    </source>
</evidence>
<sequence length="271" mass="30430">MMAFFLLMWLVNTTEQEDRNRISEYFNPYQDEDASQAVEVDTGIISIADGGKAGGEDITAREDEENQDPPVDVPEDDDSFAHWDMVELTREEYDDLLARAEQSQEAENVTEQGTAVDADSDFRALADQLEILKNNAPIFREYAEQIIVDEVTEGLRIQFVDQEQYSMFPQGSTDLTPEAVSMIDLFGDVVKNIPNRIAITGHTDSTRFGGNDYGNWELSADRANAARRALIEAGLEPDQIESVEGKAATDLLLPDRPDDARNRRITFIVTR</sequence>
<keyword evidence="5" id="KW-1133">Transmembrane helix</keyword>
<dbReference type="SUPFAM" id="SSF103088">
    <property type="entry name" value="OmpA-like"/>
    <property type="match status" value="1"/>
</dbReference>
<dbReference type="PROSITE" id="PS51123">
    <property type="entry name" value="OMPA_2"/>
    <property type="match status" value="1"/>
</dbReference>
<dbReference type="HOGENOM" id="CLU_016890_3_1_5"/>
<keyword evidence="10" id="KW-0282">Flagellum</keyword>
<feature type="domain" description="OmpA-like" evidence="9">
    <location>
        <begin position="155"/>
        <end position="271"/>
    </location>
</feature>
<dbReference type="GO" id="GO:0005886">
    <property type="term" value="C:plasma membrane"/>
    <property type="evidence" value="ECO:0007669"/>
    <property type="project" value="UniProtKB-SubCell"/>
</dbReference>
<dbReference type="PANTHER" id="PTHR30329:SF21">
    <property type="entry name" value="LIPOPROTEIN YIAD-RELATED"/>
    <property type="match status" value="1"/>
</dbReference>
<evidence type="ECO:0000256" key="3">
    <source>
        <dbReference type="ARBA" id="ARBA00022475"/>
    </source>
</evidence>
<evidence type="ECO:0000259" key="9">
    <source>
        <dbReference type="PROSITE" id="PS51123"/>
    </source>
</evidence>
<evidence type="ECO:0000256" key="1">
    <source>
        <dbReference type="ARBA" id="ARBA00004162"/>
    </source>
</evidence>
<keyword evidence="4" id="KW-0812">Transmembrane</keyword>
<accession>S9Q9J0</accession>
<dbReference type="Pfam" id="PF13677">
    <property type="entry name" value="MotB_plug"/>
    <property type="match status" value="1"/>
</dbReference>
<evidence type="ECO:0000313" key="11">
    <source>
        <dbReference type="Proteomes" id="UP000015347"/>
    </source>
</evidence>
<dbReference type="AlphaFoldDB" id="S9Q9J0"/>
<evidence type="ECO:0000256" key="6">
    <source>
        <dbReference type="ARBA" id="ARBA00023136"/>
    </source>
</evidence>
<dbReference type="Gene3D" id="3.30.1330.60">
    <property type="entry name" value="OmpA-like domain"/>
    <property type="match status" value="1"/>
</dbReference>
<feature type="region of interest" description="Disordered" evidence="8">
    <location>
        <begin position="49"/>
        <end position="78"/>
    </location>
</feature>
<keyword evidence="10" id="KW-0969">Cilium</keyword>
<dbReference type="InterPro" id="IPR050330">
    <property type="entry name" value="Bact_OuterMem_StrucFunc"/>
</dbReference>
<name>S9Q9J0_9RHOB</name>
<keyword evidence="10" id="KW-0966">Cell projection</keyword>
<keyword evidence="6 7" id="KW-0472">Membrane</keyword>
<dbReference type="STRING" id="1123237.Salmuc_03353"/>
<keyword evidence="11" id="KW-1185">Reference proteome</keyword>
<dbReference type="Proteomes" id="UP000015347">
    <property type="component" value="Unassembled WGS sequence"/>
</dbReference>
<organism evidence="10 11">
    <name type="scientific">Salipiger mucosus DSM 16094</name>
    <dbReference type="NCBI Taxonomy" id="1123237"/>
    <lineage>
        <taxon>Bacteria</taxon>
        <taxon>Pseudomonadati</taxon>
        <taxon>Pseudomonadota</taxon>
        <taxon>Alphaproteobacteria</taxon>
        <taxon>Rhodobacterales</taxon>
        <taxon>Roseobacteraceae</taxon>
        <taxon>Salipiger</taxon>
    </lineage>
</organism>
<reference evidence="11" key="1">
    <citation type="journal article" date="2014" name="Stand. Genomic Sci.">
        <title>Genome sequence of the exopolysaccharide-producing Salipiger mucosus type strain (DSM 16094(T)), a moderately halophilic member of the Roseobacter clade.</title>
        <authorList>
            <person name="Riedel T."/>
            <person name="Spring S."/>
            <person name="Fiebig A."/>
            <person name="Petersen J."/>
            <person name="Kyrpides N.C."/>
            <person name="Goker M."/>
            <person name="Klenk H.P."/>
        </authorList>
    </citation>
    <scope>NUCLEOTIDE SEQUENCE [LARGE SCALE GENOMIC DNA]</scope>
    <source>
        <strain evidence="11">DSM 16094</strain>
    </source>
</reference>
<dbReference type="Pfam" id="PF00691">
    <property type="entry name" value="OmpA"/>
    <property type="match status" value="1"/>
</dbReference>
<dbReference type="InterPro" id="IPR006665">
    <property type="entry name" value="OmpA-like"/>
</dbReference>
<dbReference type="PANTHER" id="PTHR30329">
    <property type="entry name" value="STATOR ELEMENT OF FLAGELLAR MOTOR COMPLEX"/>
    <property type="match status" value="1"/>
</dbReference>
<evidence type="ECO:0000256" key="8">
    <source>
        <dbReference type="SAM" id="MobiDB-lite"/>
    </source>
</evidence>
<comment type="caution">
    <text evidence="10">The sequence shown here is derived from an EMBL/GenBank/DDBJ whole genome shotgun (WGS) entry which is preliminary data.</text>
</comment>
<comment type="similarity">
    <text evidence="2">Belongs to the MotB family.</text>
</comment>
<evidence type="ECO:0000256" key="5">
    <source>
        <dbReference type="ARBA" id="ARBA00022989"/>
    </source>
</evidence>
<proteinExistence type="inferred from homology"/>
<dbReference type="InterPro" id="IPR025713">
    <property type="entry name" value="MotB-like_N_dom"/>
</dbReference>
<evidence type="ECO:0000256" key="2">
    <source>
        <dbReference type="ARBA" id="ARBA00008914"/>
    </source>
</evidence>
<gene>
    <name evidence="10" type="ORF">Salmuc_03353</name>
</gene>
<comment type="subcellular location">
    <subcellularLocation>
        <location evidence="1">Cell membrane</location>
        <topology evidence="1">Single-pass membrane protein</topology>
    </subcellularLocation>
</comment>
<dbReference type="EMBL" id="APVH01000042">
    <property type="protein sequence ID" value="EPX78031.1"/>
    <property type="molecule type" value="Genomic_DNA"/>
</dbReference>